<dbReference type="PANTHER" id="PTHR33970">
    <property type="entry name" value="VIOLAXANTHIN DE-EPOXIDASE, CHLOROPLASTIC-RELATED"/>
    <property type="match status" value="1"/>
</dbReference>
<dbReference type="VEuPathDB" id="CryptoDB:Vbra_14668"/>
<accession>A0A0G4F7V7</accession>
<dbReference type="Gene3D" id="2.40.128.20">
    <property type="match status" value="1"/>
</dbReference>
<dbReference type="Pfam" id="PF07137">
    <property type="entry name" value="VDE"/>
    <property type="match status" value="1"/>
</dbReference>
<protein>
    <recommendedName>
        <fullName evidence="2">VDE lipocalin domain-containing protein</fullName>
    </recommendedName>
</protein>
<dbReference type="GO" id="GO:0046422">
    <property type="term" value="F:violaxanthin de-epoxidase activity"/>
    <property type="evidence" value="ECO:0007669"/>
    <property type="project" value="InterPro"/>
</dbReference>
<evidence type="ECO:0000313" key="3">
    <source>
        <dbReference type="EMBL" id="CEM08622.1"/>
    </source>
</evidence>
<feature type="coiled-coil region" evidence="1">
    <location>
        <begin position="361"/>
        <end position="388"/>
    </location>
</feature>
<dbReference type="GO" id="GO:0010028">
    <property type="term" value="P:xanthophyll cycle"/>
    <property type="evidence" value="ECO:0007669"/>
    <property type="project" value="InterPro"/>
</dbReference>
<dbReference type="InterPro" id="IPR012674">
    <property type="entry name" value="Calycin"/>
</dbReference>
<evidence type="ECO:0000259" key="2">
    <source>
        <dbReference type="Pfam" id="PF07137"/>
    </source>
</evidence>
<keyword evidence="4" id="KW-1185">Reference proteome</keyword>
<dbReference type="SUPFAM" id="SSF50814">
    <property type="entry name" value="Lipocalins"/>
    <property type="match status" value="1"/>
</dbReference>
<evidence type="ECO:0000256" key="1">
    <source>
        <dbReference type="SAM" id="Coils"/>
    </source>
</evidence>
<dbReference type="EMBL" id="CDMY01000385">
    <property type="protein sequence ID" value="CEM08622.1"/>
    <property type="molecule type" value="Genomic_DNA"/>
</dbReference>
<dbReference type="OrthoDB" id="433272at2759"/>
<feature type="domain" description="VDE lipocalin" evidence="2">
    <location>
        <begin position="86"/>
        <end position="321"/>
    </location>
</feature>
<dbReference type="OMA" id="GKFNACA"/>
<dbReference type="InterPro" id="IPR010788">
    <property type="entry name" value="VDE_dom"/>
</dbReference>
<dbReference type="InParanoid" id="A0A0G4F7V7"/>
<dbReference type="PANTHER" id="PTHR33970:SF1">
    <property type="entry name" value="VIOLAXANTHIN DE-EPOXIDASE, CHLOROPLASTIC"/>
    <property type="match status" value="1"/>
</dbReference>
<organism evidence="3 4">
    <name type="scientific">Vitrella brassicaformis (strain CCMP3155)</name>
    <dbReference type="NCBI Taxonomy" id="1169540"/>
    <lineage>
        <taxon>Eukaryota</taxon>
        <taxon>Sar</taxon>
        <taxon>Alveolata</taxon>
        <taxon>Colpodellida</taxon>
        <taxon>Vitrellaceae</taxon>
        <taxon>Vitrella</taxon>
    </lineage>
</organism>
<reference evidence="3 4" key="1">
    <citation type="submission" date="2014-11" db="EMBL/GenBank/DDBJ databases">
        <authorList>
            <person name="Zhu J."/>
            <person name="Qi W."/>
            <person name="Song R."/>
        </authorList>
    </citation>
    <scope>NUCLEOTIDE SEQUENCE [LARGE SCALE GENOMIC DNA]</scope>
</reference>
<dbReference type="InterPro" id="IPR044682">
    <property type="entry name" value="VDE"/>
</dbReference>
<dbReference type="AlphaFoldDB" id="A0A0G4F7V7"/>
<dbReference type="Proteomes" id="UP000041254">
    <property type="component" value="Unassembled WGS sequence"/>
</dbReference>
<sequence>MRRFSGDVAGDGVRTRVAAGPLEKESSAAEASSGDVDTSRRKGGLFGGLSWQSVLQSAMLLMVPLALPFCAAPTMPAFATDPVKVGTCLLQKCNLQLAQCLLNPRCAADIVCLNLCNNKPDEAECQVKCGNLFENEVVGKFNACAVSDKKCVDQKMDDGSYPDIPYEAFKHDFDTDLFKGRWYISAGLNPIFDIFDCQVHFFDAPSPGRIYGKLYWRITEPDGEFFTRDTVQRFVQQEDKGLLFNHDNEYLHYQDDWYIIDYEPDDFIAIYYRGRNDAWIGYGGAVVYSRDAAFPERHRERISNAFSKAGVDFQKFALTDNSCRPLDKSPSFLRAQYAKKLLLKAERNIQEELTSVRGYAANTLLREEKEFQAAVTNLETQIKDYENQFVFSAARELEELLRPLFSLGRGGKEELVNKL</sequence>
<dbReference type="STRING" id="1169540.A0A0G4F7V7"/>
<dbReference type="PhylomeDB" id="A0A0G4F7V7"/>
<gene>
    <name evidence="3" type="ORF">Vbra_14668</name>
</gene>
<name>A0A0G4F7V7_VITBC</name>
<evidence type="ECO:0000313" key="4">
    <source>
        <dbReference type="Proteomes" id="UP000041254"/>
    </source>
</evidence>
<keyword evidence="1" id="KW-0175">Coiled coil</keyword>
<proteinExistence type="predicted"/>